<sequence>MAAALQAAGSKSKNCAHSAFSCLVLENRHEFRKVLLTETKLRQRCYVFGLIQIECGSPPMRCSLRSCRYSFAA</sequence>
<organism evidence="1 2">
    <name type="scientific">Pseudozyma hubeiensis (strain SY62)</name>
    <name type="common">Yeast</name>
    <dbReference type="NCBI Taxonomy" id="1305764"/>
    <lineage>
        <taxon>Eukaryota</taxon>
        <taxon>Fungi</taxon>
        <taxon>Dikarya</taxon>
        <taxon>Basidiomycota</taxon>
        <taxon>Ustilaginomycotina</taxon>
        <taxon>Ustilaginomycetes</taxon>
        <taxon>Ustilaginales</taxon>
        <taxon>Ustilaginaceae</taxon>
        <taxon>Pseudozyma</taxon>
    </lineage>
</organism>
<dbReference type="GeneID" id="24106365"/>
<dbReference type="EMBL" id="DF238776">
    <property type="protein sequence ID" value="GAC93499.1"/>
    <property type="molecule type" value="Genomic_DNA"/>
</dbReference>
<accession>R9NXW7</accession>
<name>R9NXW7_PSEHS</name>
<gene>
    <name evidence="1" type="ORF">PHSY_001064</name>
</gene>
<evidence type="ECO:0000313" key="1">
    <source>
        <dbReference type="EMBL" id="GAC93499.1"/>
    </source>
</evidence>
<reference evidence="2" key="1">
    <citation type="journal article" date="2013" name="Genome Announc.">
        <title>Draft genome sequence of the basidiomycetous yeast-like fungus Pseudozyma hubeiensis SY62, which produces an abundant amount of the biosurfactant mannosylerythritol lipids.</title>
        <authorList>
            <person name="Konishi M."/>
            <person name="Hatada Y."/>
            <person name="Horiuchi J."/>
        </authorList>
    </citation>
    <scope>NUCLEOTIDE SEQUENCE [LARGE SCALE GENOMIC DNA]</scope>
    <source>
        <strain evidence="2">SY62</strain>
    </source>
</reference>
<dbReference type="Proteomes" id="UP000014071">
    <property type="component" value="Unassembled WGS sequence"/>
</dbReference>
<evidence type="ECO:0000313" key="2">
    <source>
        <dbReference type="Proteomes" id="UP000014071"/>
    </source>
</evidence>
<proteinExistence type="predicted"/>
<keyword evidence="2" id="KW-1185">Reference proteome</keyword>
<protein>
    <submittedName>
        <fullName evidence="1">Uncharacterized protein</fullName>
    </submittedName>
</protein>
<dbReference type="AlphaFoldDB" id="R9NXW7"/>
<dbReference type="RefSeq" id="XP_012187086.1">
    <property type="nucleotide sequence ID" value="XM_012331696.1"/>
</dbReference>
<dbReference type="HOGENOM" id="CLU_2705894_0_0_1"/>